<dbReference type="SUPFAM" id="SSF52507">
    <property type="entry name" value="Homo-oligomeric flavin-containing Cys decarboxylases, HFCD"/>
    <property type="match status" value="1"/>
</dbReference>
<dbReference type="EC" id="6.3.2.5" evidence="3"/>
<feature type="domain" description="Flavoprotein" evidence="5">
    <location>
        <begin position="7"/>
        <end position="177"/>
    </location>
</feature>
<dbReference type="Proteomes" id="UP000706172">
    <property type="component" value="Unassembled WGS sequence"/>
</dbReference>
<keyword evidence="3 4" id="KW-0288">FMN</keyword>
<feature type="binding site" evidence="3">
    <location>
        <begin position="306"/>
        <end position="309"/>
    </location>
    <ligand>
        <name>CTP</name>
        <dbReference type="ChEBI" id="CHEBI:37563"/>
    </ligand>
</feature>
<feature type="region of interest" description="Phosphopantothenoylcysteine decarboxylase" evidence="3">
    <location>
        <begin position="1"/>
        <end position="189"/>
    </location>
</feature>
<keyword evidence="3 4" id="KW-0285">Flavoprotein</keyword>
<dbReference type="EMBL" id="JACCQK010000051">
    <property type="protein sequence ID" value="MBG0778562.1"/>
    <property type="molecule type" value="Genomic_DNA"/>
</dbReference>
<dbReference type="InterPro" id="IPR005252">
    <property type="entry name" value="CoaBC"/>
</dbReference>
<dbReference type="InterPro" id="IPR003382">
    <property type="entry name" value="Flavoprotein"/>
</dbReference>
<comment type="cofactor">
    <cofactor evidence="3">
        <name>FMN</name>
        <dbReference type="ChEBI" id="CHEBI:58210"/>
    </cofactor>
    <text evidence="3">Binds 1 FMN per subunit.</text>
</comment>
<comment type="caution">
    <text evidence="3">Lacks conserved residue(s) required for the propagation of feature annotation.</text>
</comment>
<dbReference type="Gene3D" id="3.40.50.1950">
    <property type="entry name" value="Flavin prenyltransferase-like"/>
    <property type="match status" value="1"/>
</dbReference>
<evidence type="ECO:0000256" key="1">
    <source>
        <dbReference type="ARBA" id="ARBA00022793"/>
    </source>
</evidence>
<dbReference type="GO" id="GO:0010181">
    <property type="term" value="F:FMN binding"/>
    <property type="evidence" value="ECO:0007669"/>
    <property type="project" value="UniProtKB-UniRule"/>
</dbReference>
<comment type="pathway">
    <text evidence="3 4">Cofactor biosynthesis; coenzyme A biosynthesis; CoA from (R)-pantothenate: step 2/5.</text>
</comment>
<comment type="cofactor">
    <cofactor evidence="3">
        <name>Mg(2+)</name>
        <dbReference type="ChEBI" id="CHEBI:18420"/>
    </cofactor>
</comment>
<dbReference type="GO" id="GO:0015941">
    <property type="term" value="P:pantothenate catabolic process"/>
    <property type="evidence" value="ECO:0007669"/>
    <property type="project" value="InterPro"/>
</dbReference>
<dbReference type="PANTHER" id="PTHR14359">
    <property type="entry name" value="HOMO-OLIGOMERIC FLAVIN CONTAINING CYS DECARBOXYLASE FAMILY"/>
    <property type="match status" value="1"/>
</dbReference>
<keyword evidence="3" id="KW-0511">Multifunctional enzyme</keyword>
<comment type="caution">
    <text evidence="7">The sequence shown here is derived from an EMBL/GenBank/DDBJ whole genome shotgun (WGS) entry which is preliminary data.</text>
</comment>
<keyword evidence="2 3" id="KW-0456">Lyase</keyword>
<dbReference type="HAMAP" id="MF_02225">
    <property type="entry name" value="CoaBC"/>
    <property type="match status" value="1"/>
</dbReference>
<sequence>MTILNQKHILLGVTGGIAAYKSVELLRLLKKAGADVDVAMTEAALRFVGKTTFEVLSENPVITDLWEDSHGSVAHIDVATRCDAAVIAPATANCIAKLAHGLADDALTTTFLAVTAPVMICPAMNTHMYENIRVQRNLDVLEQDGIHILDPDTGSLACKTTGPGRLPDPRLIVDRMEHMLTPKDFAGKQVLVSAGPTLEPIDPVRYVSNHSSGKMGYAVAKAAEMRGASVTLVTGPVSLDPPVGVETICVQTCHDMADTMLSKMDCADIIIQVAAVADFRPDRQETLKIKKTSDQDRMTLTLVQNPDILRTMGERKRPDQFLVGFAAETHDLAANAVKKIKKKNLDMIAANLVGGKDAGFQADTNKVTLFFKDGSKTDIPLMDKQAVAHVLLDNLLTRLDPRG</sequence>
<feature type="domain" description="DNA/pantothenate metabolism flavoprotein C-terminal" evidence="6">
    <location>
        <begin position="186"/>
        <end position="396"/>
    </location>
</feature>
<name>A0A931GCW0_9BACT</name>
<dbReference type="GO" id="GO:0071513">
    <property type="term" value="C:phosphopantothenoylcysteine decarboxylase complex"/>
    <property type="evidence" value="ECO:0007669"/>
    <property type="project" value="TreeGrafter"/>
</dbReference>
<keyword evidence="1 3" id="KW-0210">Decarboxylase</keyword>
<evidence type="ECO:0000259" key="6">
    <source>
        <dbReference type="Pfam" id="PF04127"/>
    </source>
</evidence>
<dbReference type="GO" id="GO:0015937">
    <property type="term" value="P:coenzyme A biosynthetic process"/>
    <property type="evidence" value="ECO:0007669"/>
    <property type="project" value="UniProtKB-UniRule"/>
</dbReference>
<feature type="binding site" evidence="3">
    <location>
        <position position="288"/>
    </location>
    <ligand>
        <name>CTP</name>
        <dbReference type="ChEBI" id="CHEBI:37563"/>
    </ligand>
</feature>
<evidence type="ECO:0000313" key="7">
    <source>
        <dbReference type="EMBL" id="MBG0778562.1"/>
    </source>
</evidence>
<accession>A0A931GCW0</accession>
<dbReference type="GO" id="GO:0046872">
    <property type="term" value="F:metal ion binding"/>
    <property type="evidence" value="ECO:0007669"/>
    <property type="project" value="UniProtKB-KW"/>
</dbReference>
<gene>
    <name evidence="3 7" type="primary">coaBC</name>
    <name evidence="7" type="ORF">H0S81_01340</name>
</gene>
<keyword evidence="3" id="KW-0460">Magnesium</keyword>
<proteinExistence type="inferred from homology"/>
<dbReference type="InterPro" id="IPR036551">
    <property type="entry name" value="Flavin_trans-like"/>
</dbReference>
<feature type="binding site" evidence="3">
    <location>
        <position position="278"/>
    </location>
    <ligand>
        <name>CTP</name>
        <dbReference type="ChEBI" id="CHEBI:37563"/>
    </ligand>
</feature>
<dbReference type="Pfam" id="PF02441">
    <property type="entry name" value="Flavoprotein"/>
    <property type="match status" value="1"/>
</dbReference>
<evidence type="ECO:0000256" key="3">
    <source>
        <dbReference type="HAMAP-Rule" id="MF_02225"/>
    </source>
</evidence>
<evidence type="ECO:0000256" key="2">
    <source>
        <dbReference type="ARBA" id="ARBA00023239"/>
    </source>
</evidence>
<feature type="active site" description="Proton donor" evidence="3">
    <location>
        <position position="158"/>
    </location>
</feature>
<feature type="binding site" evidence="3">
    <location>
        <position position="325"/>
    </location>
    <ligand>
        <name>CTP</name>
        <dbReference type="ChEBI" id="CHEBI:37563"/>
    </ligand>
</feature>
<comment type="catalytic activity">
    <reaction evidence="3 4">
        <text>N-[(R)-4-phosphopantothenoyl]-L-cysteine + H(+) = (R)-4'-phosphopantetheine + CO2</text>
        <dbReference type="Rhea" id="RHEA:16793"/>
        <dbReference type="ChEBI" id="CHEBI:15378"/>
        <dbReference type="ChEBI" id="CHEBI:16526"/>
        <dbReference type="ChEBI" id="CHEBI:59458"/>
        <dbReference type="ChEBI" id="CHEBI:61723"/>
        <dbReference type="EC" id="4.1.1.36"/>
    </reaction>
</comment>
<comment type="similarity">
    <text evidence="3 4">In the N-terminal section; belongs to the HFCD (homo-oligomeric flavin containing Cys decarboxylase) superfamily.</text>
</comment>
<feature type="region of interest" description="Phosphopantothenate--cysteine ligase" evidence="3">
    <location>
        <begin position="190"/>
        <end position="403"/>
    </location>
</feature>
<dbReference type="InterPro" id="IPR035929">
    <property type="entry name" value="CoaB-like_sf"/>
</dbReference>
<dbReference type="GO" id="GO:0004633">
    <property type="term" value="F:phosphopantothenoylcysteine decarboxylase activity"/>
    <property type="evidence" value="ECO:0007669"/>
    <property type="project" value="UniProtKB-UniRule"/>
</dbReference>
<dbReference type="Pfam" id="PF04127">
    <property type="entry name" value="DFP"/>
    <property type="match status" value="1"/>
</dbReference>
<feature type="binding site" evidence="3">
    <location>
        <position position="339"/>
    </location>
    <ligand>
        <name>CTP</name>
        <dbReference type="ChEBI" id="CHEBI:37563"/>
    </ligand>
</feature>
<comment type="catalytic activity">
    <reaction evidence="3 4">
        <text>(R)-4'-phosphopantothenate + L-cysteine + CTP = N-[(R)-4-phosphopantothenoyl]-L-cysteine + CMP + diphosphate + H(+)</text>
        <dbReference type="Rhea" id="RHEA:19397"/>
        <dbReference type="ChEBI" id="CHEBI:10986"/>
        <dbReference type="ChEBI" id="CHEBI:15378"/>
        <dbReference type="ChEBI" id="CHEBI:33019"/>
        <dbReference type="ChEBI" id="CHEBI:35235"/>
        <dbReference type="ChEBI" id="CHEBI:37563"/>
        <dbReference type="ChEBI" id="CHEBI:59458"/>
        <dbReference type="ChEBI" id="CHEBI:60377"/>
        <dbReference type="EC" id="6.3.2.5"/>
    </reaction>
</comment>
<evidence type="ECO:0000313" key="8">
    <source>
        <dbReference type="Proteomes" id="UP000706172"/>
    </source>
</evidence>
<dbReference type="AlphaFoldDB" id="A0A931GCW0"/>
<dbReference type="InterPro" id="IPR007085">
    <property type="entry name" value="DNA/pantothenate-metab_flavo_C"/>
</dbReference>
<reference evidence="7" key="1">
    <citation type="submission" date="2020-07" db="EMBL/GenBank/DDBJ databases">
        <title>Severe corrosion of carbon steel in oil field produced water can be linked to methanogenic archaea containing a special type of NiFe hydrogenase.</title>
        <authorList>
            <person name="Lahme S."/>
            <person name="Mand J."/>
            <person name="Longwell J."/>
            <person name="Smith R."/>
            <person name="Enning D."/>
        </authorList>
    </citation>
    <scope>NUCLEOTIDE SEQUENCE</scope>
    <source>
        <strain evidence="7">MIC098Bin6</strain>
    </source>
</reference>
<organism evidence="7 8">
    <name type="scientific">Desulfotignum balticum</name>
    <dbReference type="NCBI Taxonomy" id="115781"/>
    <lineage>
        <taxon>Bacteria</taxon>
        <taxon>Pseudomonadati</taxon>
        <taxon>Thermodesulfobacteriota</taxon>
        <taxon>Desulfobacteria</taxon>
        <taxon>Desulfobacterales</taxon>
        <taxon>Desulfobacteraceae</taxon>
        <taxon>Desulfotignum</taxon>
    </lineage>
</organism>
<keyword evidence="3" id="KW-0479">Metal-binding</keyword>
<dbReference type="NCBIfam" id="TIGR00521">
    <property type="entry name" value="coaBC_dfp"/>
    <property type="match status" value="1"/>
</dbReference>
<comment type="pathway">
    <text evidence="3 4">Cofactor biosynthesis; coenzyme A biosynthesis; CoA from (R)-pantothenate: step 3/5.</text>
</comment>
<dbReference type="GO" id="GO:0004632">
    <property type="term" value="F:phosphopantothenate--cysteine ligase activity"/>
    <property type="evidence" value="ECO:0007669"/>
    <property type="project" value="UniProtKB-UniRule"/>
</dbReference>
<evidence type="ECO:0000259" key="5">
    <source>
        <dbReference type="Pfam" id="PF02441"/>
    </source>
</evidence>
<dbReference type="PANTHER" id="PTHR14359:SF6">
    <property type="entry name" value="PHOSPHOPANTOTHENOYLCYSTEINE DECARBOXYLASE"/>
    <property type="match status" value="1"/>
</dbReference>
<comment type="function">
    <text evidence="3">Catalyzes two sequential steps in the biosynthesis of coenzyme A. In the first step cysteine is conjugated to 4'-phosphopantothenate to form 4-phosphopantothenoylcysteine. In the second step the latter compound is decarboxylated to form 4'-phosphopantotheine.</text>
</comment>
<feature type="binding site" evidence="3">
    <location>
        <position position="343"/>
    </location>
    <ligand>
        <name>CTP</name>
        <dbReference type="ChEBI" id="CHEBI:37563"/>
    </ligand>
</feature>
<comment type="function">
    <text evidence="4">Catalyzes two steps in the biosynthesis of coenzyme A. In the first step cysteine is conjugated to 4'-phosphopantothenate to form 4-phosphopantothenoylcysteine, in the latter compound is decarboxylated to form 4'-phosphopantotheine.</text>
</comment>
<keyword evidence="3 4" id="KW-0436">Ligase</keyword>
<dbReference type="SUPFAM" id="SSF102645">
    <property type="entry name" value="CoaB-like"/>
    <property type="match status" value="1"/>
</dbReference>
<evidence type="ECO:0000256" key="4">
    <source>
        <dbReference type="RuleBase" id="RU364078"/>
    </source>
</evidence>
<comment type="similarity">
    <text evidence="3 4">In the C-terminal section; belongs to the PPC synthetase family.</text>
</comment>
<dbReference type="EC" id="4.1.1.36" evidence="3"/>
<protein>
    <recommendedName>
        <fullName evidence="3">Coenzyme A biosynthesis bifunctional protein CoaBC</fullName>
    </recommendedName>
    <alternativeName>
        <fullName evidence="3">DNA/pantothenate metabolism flavoprotein</fullName>
    </alternativeName>
    <alternativeName>
        <fullName evidence="3">Phosphopantothenoylcysteine synthetase/decarboxylase</fullName>
        <shortName evidence="3">PPCS-PPCDC</shortName>
    </alternativeName>
    <domain>
        <recommendedName>
            <fullName evidence="3">Phosphopantothenoylcysteine decarboxylase</fullName>
            <shortName evidence="3">PPC decarboxylase</shortName>
            <shortName evidence="3">PPC-DC</shortName>
            <ecNumber evidence="3">4.1.1.36</ecNumber>
        </recommendedName>
        <alternativeName>
            <fullName evidence="3">CoaC</fullName>
        </alternativeName>
    </domain>
    <domain>
        <recommendedName>
            <fullName evidence="3">Phosphopantothenate--cysteine ligase</fullName>
            <ecNumber evidence="3">6.3.2.5</ecNumber>
        </recommendedName>
        <alternativeName>
            <fullName evidence="3">CoaB</fullName>
        </alternativeName>
        <alternativeName>
            <fullName evidence="3">Phosphopantothenoylcysteine synthetase</fullName>
            <shortName evidence="3">PPC synthetase</shortName>
            <shortName evidence="3">PPC-S</shortName>
        </alternativeName>
    </domain>
</protein>
<dbReference type="Gene3D" id="3.40.50.10300">
    <property type="entry name" value="CoaB-like"/>
    <property type="match status" value="1"/>
</dbReference>